<protein>
    <submittedName>
        <fullName evidence="1">Uncharacterized protein</fullName>
    </submittedName>
</protein>
<accession>A0A422NYZ2</accession>
<dbReference type="Proteomes" id="UP000283634">
    <property type="component" value="Unassembled WGS sequence"/>
</dbReference>
<dbReference type="RefSeq" id="XP_029241731.1">
    <property type="nucleotide sequence ID" value="XM_029378462.1"/>
</dbReference>
<sequence>MVRIADAIERAVTLLWGKLIKRGSCGSAKTLEGRGGGGFCDAFEKMAKFHVYTRITGIQFSPLTRRGTCGGGKTPKYAPCMLDVFFLFPPSFLVPSVDSQFALTFAAESG</sequence>
<name>A0A422NYZ2_TRYRA</name>
<dbReference type="EMBL" id="MKGL01000028">
    <property type="protein sequence ID" value="RNF10713.1"/>
    <property type="molecule type" value="Genomic_DNA"/>
</dbReference>
<dbReference type="GeneID" id="40325350"/>
<evidence type="ECO:0000313" key="1">
    <source>
        <dbReference type="EMBL" id="RNF10713.1"/>
    </source>
</evidence>
<dbReference type="AlphaFoldDB" id="A0A422NYZ2"/>
<proteinExistence type="predicted"/>
<gene>
    <name evidence="1" type="ORF">TraAM80_01417</name>
</gene>
<reference evidence="1 2" key="1">
    <citation type="journal article" date="2018" name="BMC Genomics">
        <title>Genomic comparison of Trypanosoma conorhini and Trypanosoma rangeli to Trypanosoma cruzi strains of high and low virulence.</title>
        <authorList>
            <person name="Bradwell K.R."/>
            <person name="Koparde V.N."/>
            <person name="Matveyev A.V."/>
            <person name="Serrano M.G."/>
            <person name="Alves J.M."/>
            <person name="Parikh H."/>
            <person name="Huang B."/>
            <person name="Lee V."/>
            <person name="Espinosa-Alvarez O."/>
            <person name="Ortiz P.A."/>
            <person name="Costa-Martins A.G."/>
            <person name="Teixeira M.M."/>
            <person name="Buck G.A."/>
        </authorList>
    </citation>
    <scope>NUCLEOTIDE SEQUENCE [LARGE SCALE GENOMIC DNA]</scope>
    <source>
        <strain evidence="1 2">AM80</strain>
    </source>
</reference>
<organism evidence="1 2">
    <name type="scientific">Trypanosoma rangeli</name>
    <dbReference type="NCBI Taxonomy" id="5698"/>
    <lineage>
        <taxon>Eukaryota</taxon>
        <taxon>Discoba</taxon>
        <taxon>Euglenozoa</taxon>
        <taxon>Kinetoplastea</taxon>
        <taxon>Metakinetoplastina</taxon>
        <taxon>Trypanosomatida</taxon>
        <taxon>Trypanosomatidae</taxon>
        <taxon>Trypanosoma</taxon>
        <taxon>Herpetosoma</taxon>
    </lineage>
</organism>
<comment type="caution">
    <text evidence="1">The sequence shown here is derived from an EMBL/GenBank/DDBJ whole genome shotgun (WGS) entry which is preliminary data.</text>
</comment>
<keyword evidence="2" id="KW-1185">Reference proteome</keyword>
<evidence type="ECO:0000313" key="2">
    <source>
        <dbReference type="Proteomes" id="UP000283634"/>
    </source>
</evidence>